<gene>
    <name evidence="1" type="ORF">ALOHA_HF4000APKG1C9ctg2g31</name>
</gene>
<proteinExistence type="predicted"/>
<dbReference type="AlphaFoldDB" id="B3T6B8"/>
<accession>B3T6B8</accession>
<sequence length="132" mass="14851">MQLTDNLRNSPIASVIGTAARQTSSAIAHDYLLRIQYTAVGLALEAEAHFLAVHERGSVISYSMHLRVGIKGIIFNDISKSLYYDSVINIFQDKISDKCSYRSHDTRKDTLSRDKQTGFTPQILRNCLHSSY</sequence>
<organism evidence="1">
    <name type="scientific">uncultured marine microorganism HF4000_APKG1C9</name>
    <dbReference type="NCBI Taxonomy" id="455540"/>
    <lineage>
        <taxon>unclassified sequences</taxon>
        <taxon>environmental samples</taxon>
    </lineage>
</organism>
<protein>
    <submittedName>
        <fullName evidence="1">Uncharacterized protein</fullName>
    </submittedName>
</protein>
<name>B3T6B8_9ZZZZ</name>
<reference evidence="1" key="1">
    <citation type="journal article" date="2008" name="ISME J.">
        <title>Genomic patterns of recombination, clonal divergence and environment in marine microbial populations.</title>
        <authorList>
            <person name="Konstantinidis K.T."/>
            <person name="Delong E.F."/>
        </authorList>
    </citation>
    <scope>NUCLEOTIDE SEQUENCE</scope>
</reference>
<dbReference type="EMBL" id="EU016618">
    <property type="protein sequence ID" value="ABZ08127.1"/>
    <property type="molecule type" value="Genomic_DNA"/>
</dbReference>
<evidence type="ECO:0000313" key="1">
    <source>
        <dbReference type="EMBL" id="ABZ08127.1"/>
    </source>
</evidence>